<evidence type="ECO:0000313" key="3">
    <source>
        <dbReference type="Proteomes" id="UP000831327"/>
    </source>
</evidence>
<dbReference type="EMBL" id="AP025637">
    <property type="protein sequence ID" value="BDG72004.1"/>
    <property type="molecule type" value="Genomic_DNA"/>
</dbReference>
<evidence type="ECO:0008006" key="4">
    <source>
        <dbReference type="Google" id="ProtNLM"/>
    </source>
</evidence>
<feature type="compositionally biased region" description="Basic residues" evidence="1">
    <location>
        <begin position="45"/>
        <end position="60"/>
    </location>
</feature>
<reference evidence="2 3" key="1">
    <citation type="journal article" date="2016" name="Microbes Environ.">
        <title>Phylogenetically diverse aerobic anoxygenic phototrophic bacteria isolated from epilithic biofilms in Tama river, Japan.</title>
        <authorList>
            <person name="Hirose S."/>
            <person name="Matsuura K."/>
            <person name="Haruta S."/>
        </authorList>
    </citation>
    <scope>NUCLEOTIDE SEQUENCE [LARGE SCALE GENOMIC DNA]</scope>
    <source>
        <strain evidence="2 3">S08</strain>
    </source>
</reference>
<sequence>MRFSYRSGANAPASDICATWARIGKGRRGSVEPGQPTAGAALPLRTKRRAAKGRGHGGIQ</sequence>
<dbReference type="Proteomes" id="UP000831327">
    <property type="component" value="Chromosome"/>
</dbReference>
<accession>A0ABM7Y2I9</accession>
<evidence type="ECO:0000256" key="1">
    <source>
        <dbReference type="SAM" id="MobiDB-lite"/>
    </source>
</evidence>
<organism evidence="2 3">
    <name type="scientific">Roseomonas fluvialis</name>
    <dbReference type="NCBI Taxonomy" id="1750527"/>
    <lineage>
        <taxon>Bacteria</taxon>
        <taxon>Pseudomonadati</taxon>
        <taxon>Pseudomonadota</taxon>
        <taxon>Alphaproteobacteria</taxon>
        <taxon>Acetobacterales</taxon>
        <taxon>Roseomonadaceae</taxon>
        <taxon>Roseomonas</taxon>
    </lineage>
</organism>
<proteinExistence type="predicted"/>
<gene>
    <name evidence="2" type="ORF">Rmf_19330</name>
</gene>
<feature type="region of interest" description="Disordered" evidence="1">
    <location>
        <begin position="26"/>
        <end position="60"/>
    </location>
</feature>
<name>A0ABM7Y2I9_9PROT</name>
<protein>
    <recommendedName>
        <fullName evidence="4">DUF397 domain-containing protein</fullName>
    </recommendedName>
</protein>
<keyword evidence="3" id="KW-1185">Reference proteome</keyword>
<evidence type="ECO:0000313" key="2">
    <source>
        <dbReference type="EMBL" id="BDG72004.1"/>
    </source>
</evidence>